<evidence type="ECO:0000256" key="1">
    <source>
        <dbReference type="SAM" id="MobiDB-lite"/>
    </source>
</evidence>
<feature type="region of interest" description="Disordered" evidence="1">
    <location>
        <begin position="1"/>
        <end position="44"/>
    </location>
</feature>
<feature type="compositionally biased region" description="Polar residues" evidence="1">
    <location>
        <begin position="22"/>
        <end position="42"/>
    </location>
</feature>
<dbReference type="AlphaFoldDB" id="E9CU19"/>
<reference evidence="5" key="1">
    <citation type="journal article" date="2010" name="Genome Res.">
        <title>Population genomic sequencing of Coccidioides fungi reveals recent hybridization and transposon control.</title>
        <authorList>
            <person name="Neafsey D.E."/>
            <person name="Barker B.M."/>
            <person name="Sharpton T.J."/>
            <person name="Stajich J.E."/>
            <person name="Park D.J."/>
            <person name="Whiston E."/>
            <person name="Hung C.-Y."/>
            <person name="McMahan C."/>
            <person name="White J."/>
            <person name="Sykes S."/>
            <person name="Heiman D."/>
            <person name="Young S."/>
            <person name="Zeng Q."/>
            <person name="Abouelleil A."/>
            <person name="Aftuck L."/>
            <person name="Bessette D."/>
            <person name="Brown A."/>
            <person name="FitzGerald M."/>
            <person name="Lui A."/>
            <person name="Macdonald J.P."/>
            <person name="Priest M."/>
            <person name="Orbach M.J."/>
            <person name="Galgiani J.N."/>
            <person name="Kirkland T.N."/>
            <person name="Cole G.T."/>
            <person name="Birren B.W."/>
            <person name="Henn M.R."/>
            <person name="Taylor J.W."/>
            <person name="Rounsley S.D."/>
        </authorList>
    </citation>
    <scope>NUCLEOTIDE SEQUENCE [LARGE SCALE GENOMIC DNA]</scope>
    <source>
        <strain evidence="5">RMSCC 757 / Silveira</strain>
    </source>
</reference>
<dbReference type="EMBL" id="GL636486">
    <property type="protein sequence ID" value="EFW23055.1"/>
    <property type="molecule type" value="Genomic_DNA"/>
</dbReference>
<evidence type="ECO:0000313" key="2">
    <source>
        <dbReference type="EMBL" id="EFW13346.1"/>
    </source>
</evidence>
<dbReference type="VEuPathDB" id="FungiDB:CPSG_03679"/>
<reference evidence="5" key="3">
    <citation type="submission" date="2010-03" db="EMBL/GenBank/DDBJ databases">
        <title>The genome sequence of Coccidioides posadasii strain Silveira.</title>
        <authorList>
            <consortium name="The Broad Institute Genome Sequencing Center for Infectious Disease"/>
            <person name="Neafsey D."/>
            <person name="Orbach M."/>
            <person name="Henn M.R."/>
            <person name="Cole G.T."/>
            <person name="Galgiani J."/>
            <person name="Gardner M.J."/>
            <person name="Kirkland T.N."/>
            <person name="Taylor J.W."/>
            <person name="Young S.K."/>
            <person name="Zeng Q."/>
            <person name="Koehrsen M."/>
            <person name="Alvarado L."/>
            <person name="Berlin A."/>
            <person name="Borenstein D."/>
            <person name="Chapman S.B."/>
            <person name="Chen Z."/>
            <person name="Engels R."/>
            <person name="Freedman E."/>
            <person name="Gellesch M."/>
            <person name="Goldberg J."/>
            <person name="Griggs A."/>
            <person name="Gujja S."/>
            <person name="Heilman E."/>
            <person name="Heiman D."/>
            <person name="Howarth C."/>
            <person name="Jen D."/>
            <person name="Larson L."/>
            <person name="Mehta T."/>
            <person name="Neiman D."/>
            <person name="Park D."/>
            <person name="Pearson M."/>
            <person name="Richards J."/>
            <person name="Roberts A."/>
            <person name="Saif S."/>
            <person name="Shea T."/>
            <person name="Shenoy N."/>
            <person name="Sisk P."/>
            <person name="Stolte C."/>
            <person name="Sykes S."/>
            <person name="Walk T."/>
            <person name="White J."/>
            <person name="Yandava C."/>
            <person name="Haas B."/>
            <person name="Nusbaum C."/>
            <person name="Birren B."/>
        </authorList>
    </citation>
    <scope>NUCLEOTIDE SEQUENCE [LARGE SCALE GENOMIC DNA]</scope>
    <source>
        <strain evidence="5">RMSCC 757 / Silveira</strain>
    </source>
</reference>
<feature type="region of interest" description="Disordered" evidence="1">
    <location>
        <begin position="252"/>
        <end position="323"/>
    </location>
</feature>
<evidence type="ECO:0000313" key="3">
    <source>
        <dbReference type="EMBL" id="EFW19295.1"/>
    </source>
</evidence>
<organism evidence="5">
    <name type="scientific">Coccidioides posadasii (strain RMSCC 757 / Silveira)</name>
    <name type="common">Valley fever fungus</name>
    <dbReference type="NCBI Taxonomy" id="443226"/>
    <lineage>
        <taxon>Eukaryota</taxon>
        <taxon>Fungi</taxon>
        <taxon>Dikarya</taxon>
        <taxon>Ascomycota</taxon>
        <taxon>Pezizomycotina</taxon>
        <taxon>Eurotiomycetes</taxon>
        <taxon>Eurotiomycetidae</taxon>
        <taxon>Onygenales</taxon>
        <taxon>Onygenaceae</taxon>
        <taxon>Coccidioides</taxon>
    </lineage>
</organism>
<accession>E9CU19</accession>
<gene>
    <name evidence="4" type="ORF">CPSG_00954</name>
    <name evidence="3" type="ORF">CPSG_03679</name>
    <name evidence="2" type="ORF">CPSG_10055</name>
</gene>
<evidence type="ECO:0000313" key="4">
    <source>
        <dbReference type="EMBL" id="EFW23055.1"/>
    </source>
</evidence>
<dbReference type="Proteomes" id="UP000002497">
    <property type="component" value="Unassembled WGS sequence"/>
</dbReference>
<dbReference type="EMBL" id="GL636490">
    <property type="protein sequence ID" value="EFW19295.1"/>
    <property type="molecule type" value="Genomic_DNA"/>
</dbReference>
<reference evidence="4" key="2">
    <citation type="submission" date="2010-03" db="EMBL/GenBank/DDBJ databases">
        <title>The Genome Sequence of Coccidioides posadasii strain Silveira.</title>
        <authorList>
            <consortium name="The Broad Institute Genome Sequencing Platform"/>
            <consortium name="The Broad Institute Genome Sequencing Center for Infectious Disease."/>
            <person name="Neafsey D."/>
            <person name="Orbach M."/>
            <person name="Henn M.R."/>
            <person name="Cole G.T."/>
            <person name="Galgiani J."/>
            <person name="Gardner M.J."/>
            <person name="Kirkland T.N."/>
            <person name="Taylor J.W."/>
            <person name="Young S.K."/>
            <person name="Zeng Q."/>
            <person name="Koehrsen M."/>
            <person name="Alvarado L."/>
            <person name="Berlin A."/>
            <person name="Borenstein D."/>
            <person name="Chapman S.B."/>
            <person name="Chen Z."/>
            <person name="Engels R."/>
            <person name="Freedman E."/>
            <person name="Gellesch M."/>
            <person name="Goldberg J."/>
            <person name="Griggs A."/>
            <person name="Gujja S."/>
            <person name="Heilman E."/>
            <person name="Heiman D."/>
            <person name="Howarth C."/>
            <person name="Jen D."/>
            <person name="Larson L."/>
            <person name="Mehta T."/>
            <person name="Neiman D."/>
            <person name="Park D."/>
            <person name="Pearson M."/>
            <person name="Richards J."/>
            <person name="Roberts A."/>
            <person name="Saif S."/>
            <person name="Shea T."/>
            <person name="Shenoy N."/>
            <person name="Sisk P."/>
            <person name="Stolte C."/>
            <person name="Sykes S."/>
            <person name="Walk T."/>
            <person name="White J."/>
            <person name="Yandava C."/>
            <person name="Haas B."/>
            <person name="Nusbaum C."/>
            <person name="Birren B."/>
        </authorList>
    </citation>
    <scope>NUCLEOTIDE SEQUENCE</scope>
    <source>
        <strain evidence="4">Silveira</strain>
    </source>
</reference>
<dbReference type="HOGENOM" id="CLU_860545_0_0_1"/>
<dbReference type="VEuPathDB" id="FungiDB:CPSG_10055"/>
<name>E9CU19_COCPS</name>
<evidence type="ECO:0000313" key="5">
    <source>
        <dbReference type="Proteomes" id="UP000002497"/>
    </source>
</evidence>
<proteinExistence type="predicted"/>
<sequence length="323" mass="37338">MSETQSTPAPKKTARTFPWPQLHSTPKAQGASFGSNTSTRTEAFSDHTEIEKRVRVVEHEIRNREVLSLEDWEAGNDSYFCEVSRRMSDLCKGWKCKTLSSLKDHVRECIELSLTENPDFGLHEITDRQKLISYFARLFKWDQFCEVFYWVKPCVDFEKSAPQGKWYFEQVYANLAAYVKLYLDDNSPKRDASTPLTYTWDSVLKLWDCLTQKPGLRDVNSDDFARRKVRPRKPKAVHVETLPGILDAVQLTSSMPPREPDSRPAQAVQAPREPENDDSDKENRNPLQDITEDYFETATNRPACSKRPAPAATGRKPRKRRRF</sequence>
<keyword evidence="5" id="KW-1185">Reference proteome</keyword>
<dbReference type="VEuPathDB" id="FungiDB:CPSG_00954"/>
<dbReference type="EMBL" id="GL636522">
    <property type="protein sequence ID" value="EFW13346.1"/>
    <property type="molecule type" value="Genomic_DNA"/>
</dbReference>
<protein>
    <submittedName>
        <fullName evidence="4">Uncharacterized protein</fullName>
    </submittedName>
</protein>